<dbReference type="PANTHER" id="PTHR12143:SF39">
    <property type="entry name" value="SECRETED PROTEIN"/>
    <property type="match status" value="1"/>
</dbReference>
<dbReference type="RefSeq" id="WP_073020603.1">
    <property type="nucleotide sequence ID" value="NZ_FQWF01000010.1"/>
</dbReference>
<name>A0A1M5N2D1_9FLAO</name>
<dbReference type="GO" id="GO:0006516">
    <property type="term" value="P:glycoprotein catabolic process"/>
    <property type="evidence" value="ECO:0007669"/>
    <property type="project" value="TreeGrafter"/>
</dbReference>
<dbReference type="Gene3D" id="2.70.98.10">
    <property type="match status" value="1"/>
</dbReference>
<dbReference type="GO" id="GO:0005975">
    <property type="term" value="P:carbohydrate metabolic process"/>
    <property type="evidence" value="ECO:0007669"/>
    <property type="project" value="InterPro"/>
</dbReference>
<protein>
    <submittedName>
        <fullName evidence="7">Putative alpha-1,2-mannosidase</fullName>
    </submittedName>
</protein>
<keyword evidence="8" id="KW-1185">Reference proteome</keyword>
<dbReference type="Gene3D" id="3.30.2080.10">
    <property type="entry name" value="GH92 mannosidase domain"/>
    <property type="match status" value="2"/>
</dbReference>
<dbReference type="STRING" id="229205.SAMN05444372_110125"/>
<dbReference type="PANTHER" id="PTHR12143">
    <property type="entry name" value="PEPTIDE N-GLYCANASE PNGASE -RELATED"/>
    <property type="match status" value="1"/>
</dbReference>
<dbReference type="SUPFAM" id="SSF48208">
    <property type="entry name" value="Six-hairpin glycosidases"/>
    <property type="match status" value="1"/>
</dbReference>
<dbReference type="InterPro" id="IPR008928">
    <property type="entry name" value="6-hairpin_glycosidase_sf"/>
</dbReference>
<dbReference type="InterPro" id="IPR012939">
    <property type="entry name" value="Glyco_hydro_92"/>
</dbReference>
<dbReference type="EMBL" id="FQWF01000010">
    <property type="protein sequence ID" value="SHG83575.1"/>
    <property type="molecule type" value="Genomic_DNA"/>
</dbReference>
<dbReference type="Proteomes" id="UP000184020">
    <property type="component" value="Unassembled WGS sequence"/>
</dbReference>
<comment type="cofactor">
    <cofactor evidence="1">
        <name>Ca(2+)</name>
        <dbReference type="ChEBI" id="CHEBI:29108"/>
    </cofactor>
</comment>
<evidence type="ECO:0000256" key="2">
    <source>
        <dbReference type="ARBA" id="ARBA00011245"/>
    </source>
</evidence>
<evidence type="ECO:0000313" key="8">
    <source>
        <dbReference type="Proteomes" id="UP000184020"/>
    </source>
</evidence>
<proteinExistence type="predicted"/>
<evidence type="ECO:0000313" key="7">
    <source>
        <dbReference type="EMBL" id="SHG83575.1"/>
    </source>
</evidence>
<dbReference type="InterPro" id="IPR050883">
    <property type="entry name" value="PNGase"/>
</dbReference>
<evidence type="ECO:0000256" key="1">
    <source>
        <dbReference type="ARBA" id="ARBA00001913"/>
    </source>
</evidence>
<organism evidence="7 8">
    <name type="scientific">Flavobacterium micromati</name>
    <dbReference type="NCBI Taxonomy" id="229205"/>
    <lineage>
        <taxon>Bacteria</taxon>
        <taxon>Pseudomonadati</taxon>
        <taxon>Bacteroidota</taxon>
        <taxon>Flavobacteriia</taxon>
        <taxon>Flavobacteriales</taxon>
        <taxon>Flavobacteriaceae</taxon>
        <taxon>Flavobacterium</taxon>
    </lineage>
</organism>
<dbReference type="AlphaFoldDB" id="A0A1M5N2D1"/>
<dbReference type="GO" id="GO:0030246">
    <property type="term" value="F:carbohydrate binding"/>
    <property type="evidence" value="ECO:0007669"/>
    <property type="project" value="InterPro"/>
</dbReference>
<reference evidence="8" key="1">
    <citation type="submission" date="2016-11" db="EMBL/GenBank/DDBJ databases">
        <authorList>
            <person name="Varghese N."/>
            <person name="Submissions S."/>
        </authorList>
    </citation>
    <scope>NUCLEOTIDE SEQUENCE [LARGE SCALE GENOMIC DNA]</scope>
    <source>
        <strain evidence="8">DSM 17659</strain>
    </source>
</reference>
<gene>
    <name evidence="7" type="ORF">SAMN05444372_110125</name>
</gene>
<sequence length="692" mass="78794">MKKVILIVIILFAIGNQSVNAQKEKRSLSPWYNDKVNVFLGTSGDHGQMSPAASSPFNMMSIGPQTYPHLHAGYEYLAKEFIGFTHTRIEGVGCVGTGGNILVKPILTADIATPLVKKTEKAFPGIYSVAFENGVKAEMSVKHNFGIHQYTFPSSGAGLYIDLSYAFDNRFVAEKHQISGKMISGWVDTQTTCNKGIYRIYFALEIANMEHIKSIEEHKLLVSGKKDAREMNVRVGFSSVSEDYAKAKIESLAAGELSKETAVQWNRLLSRIKVEGEKDREDLFYSLLYRGLQAPFLISEPDGKYAAIDGTIQKSKDFIYNGWAIWDNYREQLPMLSLAYPEKYRFILRSIANLYLHGKNNWATKHEPSPTVRTEHAIVVLLDGNRKGYFIDFNPIKDSLIAEVDRLDYSSPDKALESSYDNWALSEILKITNDTLLSKKYLNKALEYKQYWKKDFADLSKKDIDIMPARGMYQGTVWQYRWFVPFDVKGLKVLTGGEDSFVTQLNQFFDGDNYNHANQPDLQVPGMYNASSQPWKSQKLYRNLLLDIVIQSYFNDNSKGIDSYIGRIYKNEPQAYVRTMDDDSGTMSSWFVMRSIGLSAANVGDPIYYLTAPIFKTVTFQWENKKFFTIEVKNYNKDNFYIKSANLNGKVLERNWLTQGEIQAGGLLILETSTEPNKQWGIKNQWISTVKE</sequence>
<dbReference type="InterPro" id="IPR041371">
    <property type="entry name" value="GH92_N"/>
</dbReference>
<keyword evidence="3" id="KW-0106">Calcium</keyword>
<evidence type="ECO:0000259" key="6">
    <source>
        <dbReference type="Pfam" id="PF17678"/>
    </source>
</evidence>
<dbReference type="Gene3D" id="1.20.1050.60">
    <property type="entry name" value="alpha-1,2-mannosidase"/>
    <property type="match status" value="1"/>
</dbReference>
<dbReference type="OrthoDB" id="9804511at2"/>
<evidence type="ECO:0000256" key="4">
    <source>
        <dbReference type="SAM" id="SignalP"/>
    </source>
</evidence>
<feature type="domain" description="Glycosyl hydrolase family 92 N-terminal" evidence="6">
    <location>
        <begin position="36"/>
        <end position="208"/>
    </location>
</feature>
<dbReference type="GO" id="GO:0000224">
    <property type="term" value="F:peptide-N4-(N-acetyl-beta-glucosaminyl)asparagine amidase activity"/>
    <property type="evidence" value="ECO:0007669"/>
    <property type="project" value="TreeGrafter"/>
</dbReference>
<comment type="subunit">
    <text evidence="2">Monomer.</text>
</comment>
<dbReference type="Pfam" id="PF17678">
    <property type="entry name" value="Glyco_hydro_92N"/>
    <property type="match status" value="1"/>
</dbReference>
<feature type="chain" id="PRO_5012590059" evidence="4">
    <location>
        <begin position="22"/>
        <end position="692"/>
    </location>
</feature>
<evidence type="ECO:0000259" key="5">
    <source>
        <dbReference type="Pfam" id="PF07971"/>
    </source>
</evidence>
<dbReference type="Pfam" id="PF07971">
    <property type="entry name" value="Glyco_hydro_92"/>
    <property type="match status" value="1"/>
</dbReference>
<dbReference type="GO" id="GO:0005829">
    <property type="term" value="C:cytosol"/>
    <property type="evidence" value="ECO:0007669"/>
    <property type="project" value="TreeGrafter"/>
</dbReference>
<dbReference type="Gene3D" id="1.20.1610.10">
    <property type="entry name" value="alpha-1,2-mannosidases domains"/>
    <property type="match status" value="1"/>
</dbReference>
<feature type="domain" description="Glycosyl hydrolase family 92" evidence="5">
    <location>
        <begin position="247"/>
        <end position="561"/>
    </location>
</feature>
<feature type="signal peptide" evidence="4">
    <location>
        <begin position="1"/>
        <end position="21"/>
    </location>
</feature>
<evidence type="ECO:0000256" key="3">
    <source>
        <dbReference type="ARBA" id="ARBA00022837"/>
    </source>
</evidence>
<keyword evidence="4" id="KW-0732">Signal</keyword>
<accession>A0A1M5N2D1</accession>
<dbReference type="InterPro" id="IPR014718">
    <property type="entry name" value="GH-type_carb-bd"/>
</dbReference>